<name>A0A841AD74_9MICO</name>
<comment type="caution">
    <text evidence="1">The sequence shown here is derived from an EMBL/GenBank/DDBJ whole genome shotgun (WGS) entry which is preliminary data.</text>
</comment>
<accession>A0A841AD74</accession>
<evidence type="ECO:0000313" key="2">
    <source>
        <dbReference type="Proteomes" id="UP000588158"/>
    </source>
</evidence>
<dbReference type="Proteomes" id="UP000588158">
    <property type="component" value="Unassembled WGS sequence"/>
</dbReference>
<reference evidence="1 2" key="1">
    <citation type="submission" date="2020-08" db="EMBL/GenBank/DDBJ databases">
        <title>Sequencing the genomes of 1000 actinobacteria strains.</title>
        <authorList>
            <person name="Klenk H.-P."/>
        </authorList>
    </citation>
    <scope>NUCLEOTIDE SEQUENCE [LARGE SCALE GENOMIC DNA]</scope>
    <source>
        <strain evidence="1 2">DSM 28796</strain>
    </source>
</reference>
<organism evidence="1 2">
    <name type="scientific">Brachybacterium aquaticum</name>
    <dbReference type="NCBI Taxonomy" id="1432564"/>
    <lineage>
        <taxon>Bacteria</taxon>
        <taxon>Bacillati</taxon>
        <taxon>Actinomycetota</taxon>
        <taxon>Actinomycetes</taxon>
        <taxon>Micrococcales</taxon>
        <taxon>Dermabacteraceae</taxon>
        <taxon>Brachybacterium</taxon>
    </lineage>
</organism>
<evidence type="ECO:0000313" key="1">
    <source>
        <dbReference type="EMBL" id="MBB5831038.1"/>
    </source>
</evidence>
<keyword evidence="2" id="KW-1185">Reference proteome</keyword>
<protein>
    <submittedName>
        <fullName evidence="1">Uncharacterized protein</fullName>
    </submittedName>
</protein>
<dbReference type="AlphaFoldDB" id="A0A841AD74"/>
<gene>
    <name evidence="1" type="ORF">HNR70_000851</name>
</gene>
<sequence length="44" mass="4610">MKAPVRVGLYGLLLVVLFLASMLLADALVPAAWVEAWTGGTTGH</sequence>
<dbReference type="EMBL" id="JACHLZ010000001">
    <property type="protein sequence ID" value="MBB5831038.1"/>
    <property type="molecule type" value="Genomic_DNA"/>
</dbReference>
<proteinExistence type="predicted"/>
<dbReference type="RefSeq" id="WP_281383207.1">
    <property type="nucleotide sequence ID" value="NZ_JACHLZ010000001.1"/>
</dbReference>